<dbReference type="AlphaFoldDB" id="A0A9W9ZCM4"/>
<accession>A0A9W9ZCM4</accession>
<name>A0A9W9ZCM4_9CNID</name>
<comment type="caution">
    <text evidence="2">The sequence shown here is derived from an EMBL/GenBank/DDBJ whole genome shotgun (WGS) entry which is preliminary data.</text>
</comment>
<dbReference type="Proteomes" id="UP001163046">
    <property type="component" value="Unassembled WGS sequence"/>
</dbReference>
<dbReference type="GO" id="GO:0006357">
    <property type="term" value="P:regulation of transcription by RNA polymerase II"/>
    <property type="evidence" value="ECO:0007669"/>
    <property type="project" value="TreeGrafter"/>
</dbReference>
<dbReference type="InterPro" id="IPR038822">
    <property type="entry name" value="Vertnin-like"/>
</dbReference>
<reference evidence="2" key="1">
    <citation type="submission" date="2023-01" db="EMBL/GenBank/DDBJ databases">
        <title>Genome assembly of the deep-sea coral Lophelia pertusa.</title>
        <authorList>
            <person name="Herrera S."/>
            <person name="Cordes E."/>
        </authorList>
    </citation>
    <scope>NUCLEOTIDE SEQUENCE</scope>
    <source>
        <strain evidence="2">USNM1676648</strain>
        <tissue evidence="2">Polyp</tissue>
    </source>
</reference>
<dbReference type="OrthoDB" id="5984802at2759"/>
<organism evidence="2 3">
    <name type="scientific">Desmophyllum pertusum</name>
    <dbReference type="NCBI Taxonomy" id="174260"/>
    <lineage>
        <taxon>Eukaryota</taxon>
        <taxon>Metazoa</taxon>
        <taxon>Cnidaria</taxon>
        <taxon>Anthozoa</taxon>
        <taxon>Hexacorallia</taxon>
        <taxon>Scleractinia</taxon>
        <taxon>Caryophylliina</taxon>
        <taxon>Caryophylliidae</taxon>
        <taxon>Desmophyllum</taxon>
    </lineage>
</organism>
<dbReference type="PANTHER" id="PTHR16081:SF0">
    <property type="entry name" value="VERTNIN"/>
    <property type="match status" value="1"/>
</dbReference>
<dbReference type="PANTHER" id="PTHR16081">
    <property type="entry name" value="VERTNIN"/>
    <property type="match status" value="1"/>
</dbReference>
<evidence type="ECO:0000313" key="3">
    <source>
        <dbReference type="Proteomes" id="UP001163046"/>
    </source>
</evidence>
<dbReference type="EMBL" id="MU826360">
    <property type="protein sequence ID" value="KAJ7378995.1"/>
    <property type="molecule type" value="Genomic_DNA"/>
</dbReference>
<keyword evidence="3" id="KW-1185">Reference proteome</keyword>
<feature type="region of interest" description="Disordered" evidence="1">
    <location>
        <begin position="63"/>
        <end position="82"/>
    </location>
</feature>
<evidence type="ECO:0000256" key="1">
    <source>
        <dbReference type="SAM" id="MobiDB-lite"/>
    </source>
</evidence>
<gene>
    <name evidence="2" type="ORF">OS493_018789</name>
</gene>
<dbReference type="GO" id="GO:0000785">
    <property type="term" value="C:chromatin"/>
    <property type="evidence" value="ECO:0007669"/>
    <property type="project" value="TreeGrafter"/>
</dbReference>
<proteinExistence type="predicted"/>
<sequence length="220" mass="24966">MFSSKSVLRDLSLLKQSIVNSNALECKNLFEQYQRILRLSSFDERHQLAVSIHEDAVSRSLMPTDMPKNLSPKTVSGDALSNDYPDVRNKRDVVVQEAINTCVNGKYSALLQILAMASVIGRQIFTVYPNTKNTVVRAFCHGFLNPRMPLASASQQNVLFIMWTRTSLSKDPISFQPNHFVPLIPSAGYRAPYSLKKTNFHLYKKPAKFQKEKEKKTKTP</sequence>
<protein>
    <submittedName>
        <fullName evidence="2">Uncharacterized protein</fullName>
    </submittedName>
</protein>
<evidence type="ECO:0000313" key="2">
    <source>
        <dbReference type="EMBL" id="KAJ7378995.1"/>
    </source>
</evidence>